<dbReference type="GO" id="GO:0008758">
    <property type="term" value="F:UDP-2,3-diacylglucosamine hydrolase activity"/>
    <property type="evidence" value="ECO:0007669"/>
    <property type="project" value="TreeGrafter"/>
</dbReference>
<dbReference type="Gene3D" id="3.60.21.10">
    <property type="match status" value="1"/>
</dbReference>
<dbReference type="InterPro" id="IPR051158">
    <property type="entry name" value="Metallophosphoesterase_sf"/>
</dbReference>
<dbReference type="GO" id="GO:0009245">
    <property type="term" value="P:lipid A biosynthetic process"/>
    <property type="evidence" value="ECO:0007669"/>
    <property type="project" value="TreeGrafter"/>
</dbReference>
<reference evidence="3 4" key="1">
    <citation type="journal article" date="2016" name="Int. J. Syst. Evol. Microbiol.">
        <title>Descriptions of Anaerotaenia torta gen. nov., sp. nov. and Anaerocolumna cellulosilytica gen. nov., sp. nov. isolated from a methanogenic reactor of cattle waste.</title>
        <authorList>
            <person name="Uek A."/>
            <person name="Ohtaki Y."/>
            <person name="Kaku N."/>
            <person name="Ueki K."/>
        </authorList>
    </citation>
    <scope>NUCLEOTIDE SEQUENCE [LARGE SCALE GENOMIC DNA]</scope>
    <source>
        <strain evidence="3 4">SN021</strain>
    </source>
</reference>
<proteinExistence type="predicted"/>
<dbReference type="SUPFAM" id="SSF56300">
    <property type="entry name" value="Metallo-dependent phosphatases"/>
    <property type="match status" value="1"/>
</dbReference>
<organism evidence="3 4">
    <name type="scientific">Anaerocolumna cellulosilytica</name>
    <dbReference type="NCBI Taxonomy" id="433286"/>
    <lineage>
        <taxon>Bacteria</taxon>
        <taxon>Bacillati</taxon>
        <taxon>Bacillota</taxon>
        <taxon>Clostridia</taxon>
        <taxon>Lachnospirales</taxon>
        <taxon>Lachnospiraceae</taxon>
        <taxon>Anaerocolumna</taxon>
    </lineage>
</organism>
<dbReference type="Pfam" id="PF00149">
    <property type="entry name" value="Metallophos"/>
    <property type="match status" value="1"/>
</dbReference>
<dbReference type="Proteomes" id="UP000515561">
    <property type="component" value="Chromosome"/>
</dbReference>
<keyword evidence="1" id="KW-0479">Metal-binding</keyword>
<dbReference type="KEGG" id="acel:acsn021_26370"/>
<dbReference type="GO" id="GO:0016020">
    <property type="term" value="C:membrane"/>
    <property type="evidence" value="ECO:0007669"/>
    <property type="project" value="GOC"/>
</dbReference>
<dbReference type="InterPro" id="IPR004843">
    <property type="entry name" value="Calcineurin-like_PHP"/>
</dbReference>
<sequence>MKRKVKVTLGIKMKVACALSLLLLSIAFFYWQNNSIVITSYTYKSVLLPESFDGLKIVQVSDLHNKSFGKHQEKLLLKIMDLEPDVIFVTGDLIDSNRINVDTAMEFINQAVNIADVYYVTGNHEKWSGIYLQLKTELYKAGVIILDNEQVLFERDGESIVIAGIMDPDFTMVENIWKEQLKVFSDNRENKFYILLSHRPEYFDTYVEDGFDLVFSGHAHGGQFRFPFPNGLYAPGQGFFPKLTAGIHKSDNTTLIISRGLGNSKIPLRLFNRPELIQVTMQYEK</sequence>
<dbReference type="InterPro" id="IPR029052">
    <property type="entry name" value="Metallo-depent_PP-like"/>
</dbReference>
<dbReference type="PANTHER" id="PTHR31302">
    <property type="entry name" value="TRANSMEMBRANE PROTEIN WITH METALLOPHOSPHOESTERASE DOMAIN-RELATED"/>
    <property type="match status" value="1"/>
</dbReference>
<keyword evidence="4" id="KW-1185">Reference proteome</keyword>
<dbReference type="AlphaFoldDB" id="A0A6S6R7T5"/>
<dbReference type="GO" id="GO:0046872">
    <property type="term" value="F:metal ion binding"/>
    <property type="evidence" value="ECO:0007669"/>
    <property type="project" value="UniProtKB-KW"/>
</dbReference>
<dbReference type="CDD" id="cd07385">
    <property type="entry name" value="MPP_YkuE_C"/>
    <property type="match status" value="1"/>
</dbReference>
<evidence type="ECO:0000313" key="4">
    <source>
        <dbReference type="Proteomes" id="UP000515561"/>
    </source>
</evidence>
<evidence type="ECO:0000256" key="1">
    <source>
        <dbReference type="ARBA" id="ARBA00022723"/>
    </source>
</evidence>
<evidence type="ECO:0000313" key="3">
    <source>
        <dbReference type="EMBL" id="BCJ95068.1"/>
    </source>
</evidence>
<dbReference type="EMBL" id="AP023367">
    <property type="protein sequence ID" value="BCJ95068.1"/>
    <property type="molecule type" value="Genomic_DNA"/>
</dbReference>
<evidence type="ECO:0000256" key="2">
    <source>
        <dbReference type="ARBA" id="ARBA00022801"/>
    </source>
</evidence>
<protein>
    <submittedName>
        <fullName evidence="3">Phosphoesterase</fullName>
    </submittedName>
</protein>
<dbReference type="RefSeq" id="WP_184088407.1">
    <property type="nucleotide sequence ID" value="NZ_AP023367.1"/>
</dbReference>
<name>A0A6S6R7T5_9FIRM</name>
<dbReference type="PANTHER" id="PTHR31302:SF31">
    <property type="entry name" value="PHOSPHODIESTERASE YAEI"/>
    <property type="match status" value="1"/>
</dbReference>
<accession>A0A6S6R7T5</accession>
<keyword evidence="2" id="KW-0378">Hydrolase</keyword>
<gene>
    <name evidence="3" type="ORF">acsn021_26370</name>
</gene>